<keyword evidence="8" id="KW-1185">Reference proteome</keyword>
<dbReference type="Gene3D" id="1.10.357.10">
    <property type="entry name" value="Tetracycline Repressor, domain 2"/>
    <property type="match status" value="1"/>
</dbReference>
<dbReference type="Pfam" id="PF00440">
    <property type="entry name" value="TetR_N"/>
    <property type="match status" value="1"/>
</dbReference>
<keyword evidence="2 4" id="KW-0238">DNA-binding</keyword>
<evidence type="ECO:0000256" key="5">
    <source>
        <dbReference type="SAM" id="MobiDB-lite"/>
    </source>
</evidence>
<evidence type="ECO:0000313" key="7">
    <source>
        <dbReference type="EMBL" id="GAA1961514.1"/>
    </source>
</evidence>
<dbReference type="InterPro" id="IPR009057">
    <property type="entry name" value="Homeodomain-like_sf"/>
</dbReference>
<sequence>MPESRKSPEPSAHGDAASPAKANRGPVAGPENRRAIIAAAREIFAESGLQAPFSAVAKKAGVGQGSLYRHFPDKAALAVAVFDENLDALEASVADPAMTLDDLIDAIIDLAAVSTALIDLIWQHQYEDRVVHLSARLAVIVGTVVARERAAGRLGDHVDDSDVLLSITMLTDLLARADAADRRPMAEQAWAIFRRSFAPLPG</sequence>
<dbReference type="PANTHER" id="PTHR30055">
    <property type="entry name" value="HTH-TYPE TRANSCRIPTIONAL REGULATOR RUTR"/>
    <property type="match status" value="1"/>
</dbReference>
<gene>
    <name evidence="7" type="ORF">GCM10009717_30320</name>
</gene>
<dbReference type="SUPFAM" id="SSF46689">
    <property type="entry name" value="Homeodomain-like"/>
    <property type="match status" value="1"/>
</dbReference>
<feature type="domain" description="HTH tetR-type" evidence="6">
    <location>
        <begin position="30"/>
        <end position="89"/>
    </location>
</feature>
<dbReference type="Proteomes" id="UP001499954">
    <property type="component" value="Unassembled WGS sequence"/>
</dbReference>
<proteinExistence type="predicted"/>
<accession>A0ABN2R1F2</accession>
<name>A0ABN2R1F2_9MICO</name>
<organism evidence="7 8">
    <name type="scientific">Agromyces allii</name>
    <dbReference type="NCBI Taxonomy" id="393607"/>
    <lineage>
        <taxon>Bacteria</taxon>
        <taxon>Bacillati</taxon>
        <taxon>Actinomycetota</taxon>
        <taxon>Actinomycetes</taxon>
        <taxon>Micrococcales</taxon>
        <taxon>Microbacteriaceae</taxon>
        <taxon>Agromyces</taxon>
    </lineage>
</organism>
<keyword evidence="3" id="KW-0804">Transcription</keyword>
<evidence type="ECO:0000259" key="6">
    <source>
        <dbReference type="PROSITE" id="PS50977"/>
    </source>
</evidence>
<dbReference type="InterPro" id="IPR050109">
    <property type="entry name" value="HTH-type_TetR-like_transc_reg"/>
</dbReference>
<keyword evidence="1" id="KW-0805">Transcription regulation</keyword>
<evidence type="ECO:0000256" key="3">
    <source>
        <dbReference type="ARBA" id="ARBA00023163"/>
    </source>
</evidence>
<feature type="region of interest" description="Disordered" evidence="5">
    <location>
        <begin position="1"/>
        <end position="29"/>
    </location>
</feature>
<dbReference type="InterPro" id="IPR001647">
    <property type="entry name" value="HTH_TetR"/>
</dbReference>
<dbReference type="EMBL" id="BAAAMK010000008">
    <property type="protein sequence ID" value="GAA1961514.1"/>
    <property type="molecule type" value="Genomic_DNA"/>
</dbReference>
<comment type="caution">
    <text evidence="7">The sequence shown here is derived from an EMBL/GenBank/DDBJ whole genome shotgun (WGS) entry which is preliminary data.</text>
</comment>
<dbReference type="PROSITE" id="PS50977">
    <property type="entry name" value="HTH_TETR_2"/>
    <property type="match status" value="1"/>
</dbReference>
<feature type="DNA-binding region" description="H-T-H motif" evidence="4">
    <location>
        <begin position="52"/>
        <end position="71"/>
    </location>
</feature>
<reference evidence="7 8" key="1">
    <citation type="journal article" date="2019" name="Int. J. Syst. Evol. Microbiol.">
        <title>The Global Catalogue of Microorganisms (GCM) 10K type strain sequencing project: providing services to taxonomists for standard genome sequencing and annotation.</title>
        <authorList>
            <consortium name="The Broad Institute Genomics Platform"/>
            <consortium name="The Broad Institute Genome Sequencing Center for Infectious Disease"/>
            <person name="Wu L."/>
            <person name="Ma J."/>
        </authorList>
    </citation>
    <scope>NUCLEOTIDE SEQUENCE [LARGE SCALE GENOMIC DNA]</scope>
    <source>
        <strain evidence="7 8">JCM 13584</strain>
    </source>
</reference>
<dbReference type="PANTHER" id="PTHR30055:SF234">
    <property type="entry name" value="HTH-TYPE TRANSCRIPTIONAL REGULATOR BETI"/>
    <property type="match status" value="1"/>
</dbReference>
<evidence type="ECO:0000256" key="1">
    <source>
        <dbReference type="ARBA" id="ARBA00023015"/>
    </source>
</evidence>
<evidence type="ECO:0000256" key="4">
    <source>
        <dbReference type="PROSITE-ProRule" id="PRU00335"/>
    </source>
</evidence>
<evidence type="ECO:0000256" key="2">
    <source>
        <dbReference type="ARBA" id="ARBA00023125"/>
    </source>
</evidence>
<dbReference type="PRINTS" id="PR00455">
    <property type="entry name" value="HTHTETR"/>
</dbReference>
<dbReference type="RefSeq" id="WP_246200765.1">
    <property type="nucleotide sequence ID" value="NZ_BAAAMK010000008.1"/>
</dbReference>
<evidence type="ECO:0000313" key="8">
    <source>
        <dbReference type="Proteomes" id="UP001499954"/>
    </source>
</evidence>
<protein>
    <recommendedName>
        <fullName evidence="6">HTH tetR-type domain-containing protein</fullName>
    </recommendedName>
</protein>